<dbReference type="Pfam" id="PF04494">
    <property type="entry name" value="TFIID_NTD2"/>
    <property type="match status" value="1"/>
</dbReference>
<feature type="region of interest" description="Disordered" evidence="3">
    <location>
        <begin position="1"/>
        <end position="25"/>
    </location>
</feature>
<dbReference type="Proteomes" id="UP000252519">
    <property type="component" value="Unassembled WGS sequence"/>
</dbReference>
<evidence type="ECO:0000256" key="3">
    <source>
        <dbReference type="SAM" id="MobiDB-lite"/>
    </source>
</evidence>
<keyword evidence="4" id="KW-0472">Membrane</keyword>
<protein>
    <submittedName>
        <fullName evidence="6">WD40 associated region in TFIID subunit</fullName>
    </submittedName>
</protein>
<comment type="caution">
    <text evidence="6">The sequence shown here is derived from an EMBL/GenBank/DDBJ whole genome shotgun (WGS) entry which is preliminary data.</text>
</comment>
<keyword evidence="7" id="KW-1185">Reference proteome</keyword>
<dbReference type="PANTHER" id="PTHR19879">
    <property type="entry name" value="TRANSCRIPTION INITIATION FACTOR TFIID"/>
    <property type="match status" value="1"/>
</dbReference>
<evidence type="ECO:0000256" key="1">
    <source>
        <dbReference type="ARBA" id="ARBA00004123"/>
    </source>
</evidence>
<feature type="domain" description="TFIID subunit TAF5 NTD2" evidence="5">
    <location>
        <begin position="75"/>
        <end position="173"/>
    </location>
</feature>
<keyword evidence="2" id="KW-0539">Nucleus</keyword>
<accession>A0A368F2Q9</accession>
<evidence type="ECO:0000256" key="4">
    <source>
        <dbReference type="SAM" id="Phobius"/>
    </source>
</evidence>
<dbReference type="Gene3D" id="1.25.40.500">
    <property type="entry name" value="TFIID subunit TAF5, NTD2 domain"/>
    <property type="match status" value="1"/>
</dbReference>
<name>A0A368F2Q9_ANCCA</name>
<keyword evidence="4" id="KW-0812">Transmembrane</keyword>
<gene>
    <name evidence="6" type="ORF">ANCCAN_29104</name>
</gene>
<dbReference type="GO" id="GO:0006367">
    <property type="term" value="P:transcription initiation at RNA polymerase II promoter"/>
    <property type="evidence" value="ECO:0007669"/>
    <property type="project" value="TreeGrafter"/>
</dbReference>
<dbReference type="OrthoDB" id="10266330at2759"/>
<feature type="transmembrane region" description="Helical" evidence="4">
    <location>
        <begin position="280"/>
        <end position="297"/>
    </location>
</feature>
<dbReference type="GO" id="GO:0016251">
    <property type="term" value="F:RNA polymerase II general transcription initiation factor activity"/>
    <property type="evidence" value="ECO:0007669"/>
    <property type="project" value="TreeGrafter"/>
</dbReference>
<dbReference type="CDD" id="cd08044">
    <property type="entry name" value="TAF5_NTD2"/>
    <property type="match status" value="1"/>
</dbReference>
<evidence type="ECO:0000256" key="2">
    <source>
        <dbReference type="ARBA" id="ARBA00023242"/>
    </source>
</evidence>
<evidence type="ECO:0000313" key="7">
    <source>
        <dbReference type="Proteomes" id="UP000252519"/>
    </source>
</evidence>
<reference evidence="6 7" key="1">
    <citation type="submission" date="2014-10" db="EMBL/GenBank/DDBJ databases">
        <title>Draft genome of the hookworm Ancylostoma caninum.</title>
        <authorList>
            <person name="Mitreva M."/>
        </authorList>
    </citation>
    <scope>NUCLEOTIDE SEQUENCE [LARGE SCALE GENOMIC DNA]</scope>
    <source>
        <strain evidence="6 7">Baltimore</strain>
    </source>
</reference>
<dbReference type="EMBL" id="JOJR01013571">
    <property type="protein sequence ID" value="RCN25185.1"/>
    <property type="molecule type" value="Genomic_DNA"/>
</dbReference>
<dbReference type="AlphaFoldDB" id="A0A368F2Q9"/>
<evidence type="ECO:0000259" key="5">
    <source>
        <dbReference type="Pfam" id="PF04494"/>
    </source>
</evidence>
<comment type="subcellular location">
    <subcellularLocation>
        <location evidence="1">Nucleus</location>
    </subcellularLocation>
</comment>
<organism evidence="6 7">
    <name type="scientific">Ancylostoma caninum</name>
    <name type="common">Dog hookworm</name>
    <dbReference type="NCBI Taxonomy" id="29170"/>
    <lineage>
        <taxon>Eukaryota</taxon>
        <taxon>Metazoa</taxon>
        <taxon>Ecdysozoa</taxon>
        <taxon>Nematoda</taxon>
        <taxon>Chromadorea</taxon>
        <taxon>Rhabditida</taxon>
        <taxon>Rhabditina</taxon>
        <taxon>Rhabditomorpha</taxon>
        <taxon>Strongyloidea</taxon>
        <taxon>Ancylostomatidae</taxon>
        <taxon>Ancylostomatinae</taxon>
        <taxon>Ancylostoma</taxon>
    </lineage>
</organism>
<dbReference type="PANTHER" id="PTHR19879:SF1">
    <property type="entry name" value="CANNONBALL-RELATED"/>
    <property type="match status" value="1"/>
</dbReference>
<dbReference type="SUPFAM" id="SSF160897">
    <property type="entry name" value="Taf5 N-terminal domain-like"/>
    <property type="match status" value="1"/>
</dbReference>
<dbReference type="GO" id="GO:0005669">
    <property type="term" value="C:transcription factor TFIID complex"/>
    <property type="evidence" value="ECO:0007669"/>
    <property type="project" value="TreeGrafter"/>
</dbReference>
<dbReference type="InterPro" id="IPR007582">
    <property type="entry name" value="TFIID_NTD2"/>
</dbReference>
<proteinExistence type="predicted"/>
<keyword evidence="4" id="KW-1133">Transmembrane helix</keyword>
<dbReference type="InterPro" id="IPR037264">
    <property type="entry name" value="TFIID_NTD2_sf"/>
</dbReference>
<dbReference type="InterPro" id="IPR006594">
    <property type="entry name" value="LisH"/>
</dbReference>
<dbReference type="STRING" id="29170.A0A368F2Q9"/>
<sequence length="310" mass="35023">MDSNGNASHVAQGMPTGAAHMSSTQAGIDELSEKQLTPEVLQILMTFLRKNGLSETEEALSKEANNLLVMSEDVSFVDSSFDFFQAEFSLLLFPVFAHSYIKLLTESSVNNAKEFFKRYCKRIPAPYEELVYKLERLQTAQQAQADSYVQLLMKNPFLVKMSKSSLKQLEIPLARTPTIKNIVKEHITLEASDVVSKLRSSIECQMGGVLGQVSKNEKRHKMHYGVLKDDVSQAIEKKKTRGKELKDSKKSQALAPVPDRIPLPPLSEALREERRKAMRVPFVVLLFFLILLMYVALEPPKIENRYKANS</sequence>
<evidence type="ECO:0000313" key="6">
    <source>
        <dbReference type="EMBL" id="RCN25185.1"/>
    </source>
</evidence>
<dbReference type="PROSITE" id="PS50896">
    <property type="entry name" value="LISH"/>
    <property type="match status" value="1"/>
</dbReference>